<dbReference type="Pfam" id="PF14833">
    <property type="entry name" value="NAD_binding_11"/>
    <property type="match status" value="1"/>
</dbReference>
<dbReference type="InterPro" id="IPR013328">
    <property type="entry name" value="6PGD_dom2"/>
</dbReference>
<dbReference type="PANTHER" id="PTHR43060:SF15">
    <property type="entry name" value="3-HYDROXYISOBUTYRATE DEHYDROGENASE-LIKE 1, MITOCHONDRIAL-RELATED"/>
    <property type="match status" value="1"/>
</dbReference>
<proteinExistence type="predicted"/>
<dbReference type="Pfam" id="PF03446">
    <property type="entry name" value="NAD_binding_2"/>
    <property type="match status" value="1"/>
</dbReference>
<dbReference type="SUPFAM" id="SSF51735">
    <property type="entry name" value="NAD(P)-binding Rossmann-fold domains"/>
    <property type="match status" value="1"/>
</dbReference>
<dbReference type="Proteomes" id="UP000306113">
    <property type="component" value="Unassembled WGS sequence"/>
</dbReference>
<dbReference type="OrthoDB" id="9812907at2"/>
<dbReference type="GO" id="GO:0050661">
    <property type="term" value="F:NADP binding"/>
    <property type="evidence" value="ECO:0007669"/>
    <property type="project" value="InterPro"/>
</dbReference>
<dbReference type="InterPro" id="IPR006115">
    <property type="entry name" value="6PGDH_NADP-bd"/>
</dbReference>
<evidence type="ECO:0000256" key="3">
    <source>
        <dbReference type="PIRSR" id="PIRSR000103-1"/>
    </source>
</evidence>
<dbReference type="InterPro" id="IPR029154">
    <property type="entry name" value="HIBADH-like_NADP-bd"/>
</dbReference>
<evidence type="ECO:0000313" key="7">
    <source>
        <dbReference type="Proteomes" id="UP000306113"/>
    </source>
</evidence>
<organism evidence="6 7">
    <name type="scientific">Thalassobius vesicularis</name>
    <dbReference type="NCBI Taxonomy" id="1294297"/>
    <lineage>
        <taxon>Bacteria</taxon>
        <taxon>Pseudomonadati</taxon>
        <taxon>Pseudomonadota</taxon>
        <taxon>Alphaproteobacteria</taxon>
        <taxon>Rhodobacterales</taxon>
        <taxon>Roseobacteraceae</taxon>
        <taxon>Thalassovita</taxon>
    </lineage>
</organism>
<reference evidence="6 7" key="1">
    <citation type="submission" date="2019-04" db="EMBL/GenBank/DDBJ databases">
        <title>Draft genome sequence of Youngimonas vesicularis.</title>
        <authorList>
            <person name="Hameed A."/>
        </authorList>
    </citation>
    <scope>NUCLEOTIDE SEQUENCE [LARGE SCALE GENOMIC DNA]</scope>
    <source>
        <strain evidence="6 7">CC-AMW-E</strain>
    </source>
</reference>
<feature type="domain" description="6-phosphogluconate dehydrogenase NADP-binding" evidence="4">
    <location>
        <begin position="15"/>
        <end position="162"/>
    </location>
</feature>
<feature type="domain" description="3-hydroxyisobutyrate dehydrogenase-like NAD-binding" evidence="5">
    <location>
        <begin position="168"/>
        <end position="254"/>
    </location>
</feature>
<keyword evidence="2" id="KW-0520">NAD</keyword>
<dbReference type="Gene3D" id="1.10.1040.10">
    <property type="entry name" value="N-(1-d-carboxylethyl)-l-norvaline Dehydrogenase, domain 2"/>
    <property type="match status" value="1"/>
</dbReference>
<dbReference type="InterPro" id="IPR015815">
    <property type="entry name" value="HIBADH-related"/>
</dbReference>
<keyword evidence="7" id="KW-1185">Reference proteome</keyword>
<dbReference type="GO" id="GO:0051287">
    <property type="term" value="F:NAD binding"/>
    <property type="evidence" value="ECO:0007669"/>
    <property type="project" value="InterPro"/>
</dbReference>
<name>A0A4S3M8D9_9RHOB</name>
<gene>
    <name evidence="6" type="ORF">E7681_13510</name>
</gene>
<dbReference type="GO" id="GO:0016491">
    <property type="term" value="F:oxidoreductase activity"/>
    <property type="evidence" value="ECO:0007669"/>
    <property type="project" value="UniProtKB-KW"/>
</dbReference>
<dbReference type="PIRSF" id="PIRSF000103">
    <property type="entry name" value="HIBADH"/>
    <property type="match status" value="1"/>
</dbReference>
<dbReference type="SUPFAM" id="SSF48179">
    <property type="entry name" value="6-phosphogluconate dehydrogenase C-terminal domain-like"/>
    <property type="match status" value="1"/>
</dbReference>
<protein>
    <submittedName>
        <fullName evidence="6">NAD(P)-dependent oxidoreductase</fullName>
    </submittedName>
</protein>
<evidence type="ECO:0000313" key="6">
    <source>
        <dbReference type="EMBL" id="THD72936.1"/>
    </source>
</evidence>
<dbReference type="AlphaFoldDB" id="A0A4S3M8D9"/>
<evidence type="ECO:0000259" key="5">
    <source>
        <dbReference type="Pfam" id="PF14833"/>
    </source>
</evidence>
<feature type="active site" evidence="3">
    <location>
        <position position="174"/>
    </location>
</feature>
<evidence type="ECO:0000259" key="4">
    <source>
        <dbReference type="Pfam" id="PF03446"/>
    </source>
</evidence>
<dbReference type="InterPro" id="IPR008927">
    <property type="entry name" value="6-PGluconate_DH-like_C_sf"/>
</dbReference>
<sequence length="277" mass="29458">MGQHVREGREDREVIGVAGCGRMGAPMLAALDAAGFDARGFDVRPVPELGSLMRDAEGFADGLTTLITVVRDIAQTDDVLFGAQGFAACPSLRRVIVSSTLSPKYVRALRDRVPAHITLIDAPMSGAAIAAQERRLSFMLGGAEADLDAAQPLFDAMGKHFHRMGPYGNGMQAKVLNNILAAANTALTRMVLDWADDAGLDETRLLALMHTSSGQNWFASNFDAIEFSRDGLAPDNTIAILIKDVESALDAAPEGADISAPRAIQALLRVMTPRVTG</sequence>
<dbReference type="Gene3D" id="3.40.50.720">
    <property type="entry name" value="NAD(P)-binding Rossmann-like Domain"/>
    <property type="match status" value="1"/>
</dbReference>
<comment type="caution">
    <text evidence="6">The sequence shown here is derived from an EMBL/GenBank/DDBJ whole genome shotgun (WGS) entry which is preliminary data.</text>
</comment>
<dbReference type="RefSeq" id="WP_136339833.1">
    <property type="nucleotide sequence ID" value="NZ_SSMD01000006.1"/>
</dbReference>
<evidence type="ECO:0000256" key="2">
    <source>
        <dbReference type="ARBA" id="ARBA00023027"/>
    </source>
</evidence>
<dbReference type="PANTHER" id="PTHR43060">
    <property type="entry name" value="3-HYDROXYISOBUTYRATE DEHYDROGENASE-LIKE 1, MITOCHONDRIAL-RELATED"/>
    <property type="match status" value="1"/>
</dbReference>
<keyword evidence="1" id="KW-0560">Oxidoreductase</keyword>
<dbReference type="InterPro" id="IPR036291">
    <property type="entry name" value="NAD(P)-bd_dom_sf"/>
</dbReference>
<accession>A0A4S3M8D9</accession>
<evidence type="ECO:0000256" key="1">
    <source>
        <dbReference type="ARBA" id="ARBA00023002"/>
    </source>
</evidence>
<dbReference type="EMBL" id="SSMD01000006">
    <property type="protein sequence ID" value="THD72936.1"/>
    <property type="molecule type" value="Genomic_DNA"/>
</dbReference>